<evidence type="ECO:0000256" key="2">
    <source>
        <dbReference type="ARBA" id="ARBA00013006"/>
    </source>
</evidence>
<keyword evidence="3" id="KW-0378">Hydrolase</keyword>
<evidence type="ECO:0000256" key="5">
    <source>
        <dbReference type="ARBA" id="ARBA00051067"/>
    </source>
</evidence>
<evidence type="ECO:0000256" key="1">
    <source>
        <dbReference type="ARBA" id="ARBA00004721"/>
    </source>
</evidence>
<protein>
    <recommendedName>
        <fullName evidence="2">soluble epoxide hydrolase</fullName>
        <ecNumber evidence="2">3.3.2.10</ecNumber>
    </recommendedName>
</protein>
<evidence type="ECO:0000313" key="9">
    <source>
        <dbReference type="EMBL" id="KAF8763067.1"/>
    </source>
</evidence>
<evidence type="ECO:0000256" key="7">
    <source>
        <dbReference type="ARBA" id="ARBA00093212"/>
    </source>
</evidence>
<name>A0A835FM73_9POAL</name>
<gene>
    <name evidence="9" type="ORF">HU200_008917</name>
</gene>
<dbReference type="EC" id="3.3.2.10" evidence="2"/>
<dbReference type="PRINTS" id="PR00412">
    <property type="entry name" value="EPOXHYDRLASE"/>
</dbReference>
<dbReference type="SUPFAM" id="SSF53474">
    <property type="entry name" value="alpha/beta-Hydrolases"/>
    <property type="match status" value="1"/>
</dbReference>
<dbReference type="PRINTS" id="PR00111">
    <property type="entry name" value="ABHYDROLASE"/>
</dbReference>
<dbReference type="AlphaFoldDB" id="A0A835FM73"/>
<evidence type="ECO:0000259" key="8">
    <source>
        <dbReference type="Pfam" id="PF00561"/>
    </source>
</evidence>
<sequence length="379" mass="42294">MLVDLLKKYGSIGISLHVEYSTCLFARNKISFAQLRTVGALNDRRSNQSGESSMDGGEVRHWNADINGVSIHVAEQGPADGTVVLLLHGFPELWLSWRHQMAALAARGFRALAPDLRGYGDSSAPADPAAYSIFHIVGDIVALLDHLQLTKVFVVGHDWGAQVAWHMCLFRPERVRAVVAIGAPFYPRSPRSFSELFTDRGDGFYITQFQEPGRAERAFARYDVATVIKKFYSIEFDDLTAPPGVEIIDFLEAHSSPLPWITDEELGQYAEKFQKSGFTGPLNYYRMMDMNWRATAPWNGARITVPAKFIAGDKDIGTHSFGTEQYIKSGGFKSIVPDLEVTIIDGHHFLQQEQAERVNSEILTYLDKFISEQSLEASA</sequence>
<dbReference type="InterPro" id="IPR029058">
    <property type="entry name" value="AB_hydrolase_fold"/>
</dbReference>
<dbReference type="GO" id="GO:0004301">
    <property type="term" value="F:epoxide hydrolase activity"/>
    <property type="evidence" value="ECO:0007669"/>
    <property type="project" value="UniProtKB-EC"/>
</dbReference>
<dbReference type="Gene3D" id="3.40.50.1820">
    <property type="entry name" value="alpha/beta hydrolase"/>
    <property type="match status" value="1"/>
</dbReference>
<dbReference type="Pfam" id="PF00561">
    <property type="entry name" value="Abhydrolase_1"/>
    <property type="match status" value="1"/>
</dbReference>
<dbReference type="EMBL" id="JACEFO010000592">
    <property type="protein sequence ID" value="KAF8763067.1"/>
    <property type="molecule type" value="Genomic_DNA"/>
</dbReference>
<evidence type="ECO:0000256" key="4">
    <source>
        <dbReference type="ARBA" id="ARBA00038334"/>
    </source>
</evidence>
<comment type="catalytic activity">
    <reaction evidence="7">
        <text>(24S)-24,25-epoxycucurbitadienol + H2O = (24R)-24,25-dihydroxycucurbitadienol</text>
        <dbReference type="Rhea" id="RHEA:81855"/>
        <dbReference type="ChEBI" id="CHEBI:15377"/>
        <dbReference type="ChEBI" id="CHEBI:229949"/>
        <dbReference type="ChEBI" id="CHEBI:229950"/>
    </reaction>
    <physiologicalReaction direction="left-to-right" evidence="7">
        <dbReference type="Rhea" id="RHEA:81856"/>
    </physiologicalReaction>
</comment>
<evidence type="ECO:0000256" key="6">
    <source>
        <dbReference type="ARBA" id="ARBA00058358"/>
    </source>
</evidence>
<dbReference type="InterPro" id="IPR000639">
    <property type="entry name" value="Epox_hydrolase-like"/>
</dbReference>
<evidence type="ECO:0000256" key="3">
    <source>
        <dbReference type="ARBA" id="ARBA00022801"/>
    </source>
</evidence>
<dbReference type="FunFam" id="3.40.50.1820:FF:000161">
    <property type="entry name" value="Epoxide hydrolase"/>
    <property type="match status" value="1"/>
</dbReference>
<accession>A0A835FM73</accession>
<proteinExistence type="inferred from homology"/>
<comment type="pathway">
    <text evidence="1">Secondary metabolite biosynthesis; terpenoid biosynthesis.</text>
</comment>
<evidence type="ECO:0000313" key="10">
    <source>
        <dbReference type="Proteomes" id="UP000636709"/>
    </source>
</evidence>
<dbReference type="PANTHER" id="PTHR43329">
    <property type="entry name" value="EPOXIDE HYDROLASE"/>
    <property type="match status" value="1"/>
</dbReference>
<organism evidence="9 10">
    <name type="scientific">Digitaria exilis</name>
    <dbReference type="NCBI Taxonomy" id="1010633"/>
    <lineage>
        <taxon>Eukaryota</taxon>
        <taxon>Viridiplantae</taxon>
        <taxon>Streptophyta</taxon>
        <taxon>Embryophyta</taxon>
        <taxon>Tracheophyta</taxon>
        <taxon>Spermatophyta</taxon>
        <taxon>Magnoliopsida</taxon>
        <taxon>Liliopsida</taxon>
        <taxon>Poales</taxon>
        <taxon>Poaceae</taxon>
        <taxon>PACMAD clade</taxon>
        <taxon>Panicoideae</taxon>
        <taxon>Panicodae</taxon>
        <taxon>Paniceae</taxon>
        <taxon>Anthephorinae</taxon>
        <taxon>Digitaria</taxon>
    </lineage>
</organism>
<dbReference type="OrthoDB" id="7130006at2759"/>
<reference evidence="9" key="1">
    <citation type="submission" date="2020-07" db="EMBL/GenBank/DDBJ databases">
        <title>Genome sequence and genetic diversity analysis of an under-domesticated orphan crop, white fonio (Digitaria exilis).</title>
        <authorList>
            <person name="Bennetzen J.L."/>
            <person name="Chen S."/>
            <person name="Ma X."/>
            <person name="Wang X."/>
            <person name="Yssel A.E.J."/>
            <person name="Chaluvadi S.R."/>
            <person name="Johnson M."/>
            <person name="Gangashetty P."/>
            <person name="Hamidou F."/>
            <person name="Sanogo M.D."/>
            <person name="Zwaenepoel A."/>
            <person name="Wallace J."/>
            <person name="Van De Peer Y."/>
            <person name="Van Deynze A."/>
        </authorList>
    </citation>
    <scope>NUCLEOTIDE SEQUENCE</scope>
    <source>
        <tissue evidence="9">Leaves</tissue>
    </source>
</reference>
<feature type="domain" description="AB hydrolase-1" evidence="8">
    <location>
        <begin position="83"/>
        <end position="351"/>
    </location>
</feature>
<comment type="function">
    <text evidence="6">Epoxide hydrolase involved in the biosynthesis of cucurbitacin and mogroside tetracyclic triterpene natural products (e.g. siamenoside I and mogrosides IV, V and VI). Cucurbitacins have cytotoxic properties and exhibit deterrent taste as a defense barrier against herbivores. Mogrosides are nonsugar highly oxygenated compounds used as high-intensity zero-calorie sweeteners; they also possess pharmacological properties such as regulating immunity, lowering blood sugar and lipid levels, protecting the liver, and acting as antioxidants and antitumor agents. Catalyzes the hydrolysis of aromatic epoxide-containing substrates, such as the conversion of 24,25-epoxycucurbitadienol to 24,25-dihydroxycucurbitadienol.</text>
</comment>
<dbReference type="Proteomes" id="UP000636709">
    <property type="component" value="Unassembled WGS sequence"/>
</dbReference>
<keyword evidence="10" id="KW-1185">Reference proteome</keyword>
<dbReference type="InterPro" id="IPR000073">
    <property type="entry name" value="AB_hydrolase_1"/>
</dbReference>
<comment type="catalytic activity">
    <reaction evidence="5">
        <text>an epoxide + H2O = an ethanediol</text>
        <dbReference type="Rhea" id="RHEA:19037"/>
        <dbReference type="ChEBI" id="CHEBI:15377"/>
        <dbReference type="ChEBI" id="CHEBI:32955"/>
        <dbReference type="ChEBI" id="CHEBI:140594"/>
        <dbReference type="EC" id="3.3.2.10"/>
    </reaction>
    <physiologicalReaction direction="left-to-right" evidence="5">
        <dbReference type="Rhea" id="RHEA:19038"/>
    </physiologicalReaction>
</comment>
<comment type="caution">
    <text evidence="9">The sequence shown here is derived from an EMBL/GenBank/DDBJ whole genome shotgun (WGS) entry which is preliminary data.</text>
</comment>
<comment type="similarity">
    <text evidence="4">Belongs to the AB hydrolase superfamily. Epoxide hydrolase family.</text>
</comment>